<evidence type="ECO:0000313" key="6">
    <source>
        <dbReference type="EMBL" id="TKK87833.1"/>
    </source>
</evidence>
<evidence type="ECO:0000256" key="3">
    <source>
        <dbReference type="ARBA" id="ARBA00023163"/>
    </source>
</evidence>
<keyword evidence="2" id="KW-0238">DNA-binding</keyword>
<dbReference type="AlphaFoldDB" id="A0A4V5UZB4"/>
<evidence type="ECO:0000256" key="2">
    <source>
        <dbReference type="ARBA" id="ARBA00023125"/>
    </source>
</evidence>
<dbReference type="Pfam" id="PF00196">
    <property type="entry name" value="GerE"/>
    <property type="match status" value="1"/>
</dbReference>
<evidence type="ECO:0000256" key="4">
    <source>
        <dbReference type="SAM" id="MobiDB-lite"/>
    </source>
</evidence>
<sequence length="525" mass="56425">RRRVAAAEAAFIGGAPLQAQTLLDTLDQDALDDVTRGRALVVRGSASYSLGLPGAFGSAPAVFMEAARAFAGVAPELASDAVLRAAERAVTSEHLTTGTTLTEIAKAARDLGTTDPVLTSFAVLVLDGYEAAVPHLRRAAERVLDPATSDDEVLLKAILTTTLVMILWDDDTQRAVLRRAGEVARRTGSLFSLDASLYACSMQETILGDLDRADALIVQCHQIRSAMGASEDLWEVYRHPELLARREVDHLETRLARTMEASAALGVGAIEAQGRIGRALIALGRGEYAQAGALLRPLVDGDGMGMHSRLLPDLVEAALRSGDRTLAEETLATLTRRATASGAPRALGVLAYSEALLTQGEQAEPLYRRALDHLDGLHAPSDLGRAHLLYGEWLRRRKRRRDARLQLRAALTIFERNGLVGFAARTRMELAATGEQAGARTGGHGSDLTPHELTIATLARGGATNPEIAAQLFLSASTVDYHLRKIFRKLGVSSRRQLKEALDAGSRPRVPPQPAPSDTHRERLT</sequence>
<dbReference type="GO" id="GO:0003677">
    <property type="term" value="F:DNA binding"/>
    <property type="evidence" value="ECO:0007669"/>
    <property type="project" value="UniProtKB-KW"/>
</dbReference>
<dbReference type="InterPro" id="IPR016032">
    <property type="entry name" value="Sig_transdc_resp-reg_C-effctor"/>
</dbReference>
<dbReference type="EMBL" id="SZQA01000014">
    <property type="protein sequence ID" value="TKK87833.1"/>
    <property type="molecule type" value="Genomic_DNA"/>
</dbReference>
<dbReference type="InterPro" id="IPR000792">
    <property type="entry name" value="Tscrpt_reg_LuxR_C"/>
</dbReference>
<dbReference type="Gene3D" id="1.10.10.10">
    <property type="entry name" value="Winged helix-like DNA-binding domain superfamily/Winged helix DNA-binding domain"/>
    <property type="match status" value="1"/>
</dbReference>
<gene>
    <name evidence="6" type="ORF">FDA94_16840</name>
</gene>
<dbReference type="SMART" id="SM00421">
    <property type="entry name" value="HTH_LUXR"/>
    <property type="match status" value="1"/>
</dbReference>
<dbReference type="SUPFAM" id="SSF46894">
    <property type="entry name" value="C-terminal effector domain of the bipartite response regulators"/>
    <property type="match status" value="1"/>
</dbReference>
<dbReference type="InterPro" id="IPR011990">
    <property type="entry name" value="TPR-like_helical_dom_sf"/>
</dbReference>
<dbReference type="InterPro" id="IPR036388">
    <property type="entry name" value="WH-like_DNA-bd_sf"/>
</dbReference>
<dbReference type="PRINTS" id="PR00038">
    <property type="entry name" value="HTHLUXR"/>
</dbReference>
<evidence type="ECO:0000259" key="5">
    <source>
        <dbReference type="PROSITE" id="PS50043"/>
    </source>
</evidence>
<dbReference type="PANTHER" id="PTHR44688">
    <property type="entry name" value="DNA-BINDING TRANSCRIPTIONAL ACTIVATOR DEVR_DOSR"/>
    <property type="match status" value="1"/>
</dbReference>
<reference evidence="6 7" key="1">
    <citation type="submission" date="2019-04" db="EMBL/GenBank/DDBJ databases">
        <title>Herbidospora sp. NEAU-GS14.nov., a novel actinomycete isolated from soil.</title>
        <authorList>
            <person name="Han L."/>
        </authorList>
    </citation>
    <scope>NUCLEOTIDE SEQUENCE [LARGE SCALE GENOMIC DNA]</scope>
    <source>
        <strain evidence="6 7">NEAU-GS14</strain>
    </source>
</reference>
<dbReference type="GO" id="GO:0006355">
    <property type="term" value="P:regulation of DNA-templated transcription"/>
    <property type="evidence" value="ECO:0007669"/>
    <property type="project" value="InterPro"/>
</dbReference>
<organism evidence="6 7">
    <name type="scientific">Herbidospora galbida</name>
    <dbReference type="NCBI Taxonomy" id="2575442"/>
    <lineage>
        <taxon>Bacteria</taxon>
        <taxon>Bacillati</taxon>
        <taxon>Actinomycetota</taxon>
        <taxon>Actinomycetes</taxon>
        <taxon>Streptosporangiales</taxon>
        <taxon>Streptosporangiaceae</taxon>
        <taxon>Herbidospora</taxon>
    </lineage>
</organism>
<dbReference type="Proteomes" id="UP000308705">
    <property type="component" value="Unassembled WGS sequence"/>
</dbReference>
<dbReference type="Gene3D" id="1.25.40.10">
    <property type="entry name" value="Tetratricopeptide repeat domain"/>
    <property type="match status" value="1"/>
</dbReference>
<keyword evidence="3" id="KW-0804">Transcription</keyword>
<keyword evidence="7" id="KW-1185">Reference proteome</keyword>
<feature type="non-terminal residue" evidence="6">
    <location>
        <position position="1"/>
    </location>
</feature>
<keyword evidence="1" id="KW-0805">Transcription regulation</keyword>
<evidence type="ECO:0000313" key="7">
    <source>
        <dbReference type="Proteomes" id="UP000308705"/>
    </source>
</evidence>
<feature type="region of interest" description="Disordered" evidence="4">
    <location>
        <begin position="498"/>
        <end position="525"/>
    </location>
</feature>
<dbReference type="PROSITE" id="PS50043">
    <property type="entry name" value="HTH_LUXR_2"/>
    <property type="match status" value="1"/>
</dbReference>
<dbReference type="CDD" id="cd06170">
    <property type="entry name" value="LuxR_C_like"/>
    <property type="match status" value="1"/>
</dbReference>
<dbReference type="RefSeq" id="WP_246059972.1">
    <property type="nucleotide sequence ID" value="NZ_SZQA01000014.1"/>
</dbReference>
<evidence type="ECO:0000256" key="1">
    <source>
        <dbReference type="ARBA" id="ARBA00023015"/>
    </source>
</evidence>
<name>A0A4V5UZB4_9ACTN</name>
<proteinExistence type="predicted"/>
<dbReference type="PANTHER" id="PTHR44688:SF16">
    <property type="entry name" value="DNA-BINDING TRANSCRIPTIONAL ACTIVATOR DEVR_DOSR"/>
    <property type="match status" value="1"/>
</dbReference>
<accession>A0A4V5UZB4</accession>
<feature type="domain" description="HTH luxR-type" evidence="5">
    <location>
        <begin position="441"/>
        <end position="506"/>
    </location>
</feature>
<protein>
    <submittedName>
        <fullName evidence="6">Helix-turn-helix transcriptional regulator</fullName>
    </submittedName>
</protein>
<comment type="caution">
    <text evidence="6">The sequence shown here is derived from an EMBL/GenBank/DDBJ whole genome shotgun (WGS) entry which is preliminary data.</text>
</comment>